<dbReference type="GO" id="GO:0003700">
    <property type="term" value="F:DNA-binding transcription factor activity"/>
    <property type="evidence" value="ECO:0007669"/>
    <property type="project" value="TreeGrafter"/>
</dbReference>
<dbReference type="PANTHER" id="PTHR24567:SF74">
    <property type="entry name" value="HTH-TYPE TRANSCRIPTIONAL REGULATOR ARCR"/>
    <property type="match status" value="1"/>
</dbReference>
<dbReference type="EMBL" id="JROO01000004">
    <property type="protein sequence ID" value="KII00309.1"/>
    <property type="molecule type" value="Genomic_DNA"/>
</dbReference>
<name>A0A0C2GA98_9ACTN</name>
<dbReference type="OrthoDB" id="181419at2"/>
<gene>
    <name evidence="2" type="ORF">LP52_01710</name>
</gene>
<protein>
    <submittedName>
        <fullName evidence="2">Crp/Fnr family transcriptional regulator</fullName>
    </submittedName>
</protein>
<dbReference type="Proteomes" id="UP000031675">
    <property type="component" value="Unassembled WGS sequence"/>
</dbReference>
<dbReference type="InterPro" id="IPR049817">
    <property type="entry name" value="Encap_f2b"/>
</dbReference>
<dbReference type="InterPro" id="IPR000595">
    <property type="entry name" value="cNMP-bd_dom"/>
</dbReference>
<dbReference type="GO" id="GO:0005829">
    <property type="term" value="C:cytosol"/>
    <property type="evidence" value="ECO:0007669"/>
    <property type="project" value="TreeGrafter"/>
</dbReference>
<comment type="caution">
    <text evidence="2">The sequence shown here is derived from an EMBL/GenBank/DDBJ whole genome shotgun (WGS) entry which is preliminary data.</text>
</comment>
<dbReference type="SMART" id="SM00100">
    <property type="entry name" value="cNMP"/>
    <property type="match status" value="1"/>
</dbReference>
<dbReference type="STRING" id="183763.LP52_01710"/>
<evidence type="ECO:0000259" key="1">
    <source>
        <dbReference type="PROSITE" id="PS50042"/>
    </source>
</evidence>
<dbReference type="PANTHER" id="PTHR24567">
    <property type="entry name" value="CRP FAMILY TRANSCRIPTIONAL REGULATORY PROTEIN"/>
    <property type="match status" value="1"/>
</dbReference>
<feature type="domain" description="Cyclic nucleotide-binding" evidence="1">
    <location>
        <begin position="92"/>
        <end position="195"/>
    </location>
</feature>
<dbReference type="Pfam" id="PF00027">
    <property type="entry name" value="cNMP_binding"/>
    <property type="match status" value="1"/>
</dbReference>
<evidence type="ECO:0000313" key="2">
    <source>
        <dbReference type="EMBL" id="KII00309.1"/>
    </source>
</evidence>
<proteinExistence type="predicted"/>
<reference evidence="3" key="1">
    <citation type="journal article" date="2015" name="Chem. Biol.">
        <title>Structure, bioactivity, and resistance mechanism of streptomonomicin, an unusual lasso Peptide from an understudied halophilic actinomycete.</title>
        <authorList>
            <person name="Metelev M."/>
            <person name="Tietz J.I."/>
            <person name="Melby J.O."/>
            <person name="Blair P.M."/>
            <person name="Zhu L."/>
            <person name="Livnat I."/>
            <person name="Severinov K."/>
            <person name="Mitchell D.A."/>
        </authorList>
    </citation>
    <scope>NUCLEOTIDE SEQUENCE [LARGE SCALE GENOMIC DNA]</scope>
    <source>
        <strain evidence="3">YIM 90003</strain>
    </source>
</reference>
<organism evidence="2 3">
    <name type="scientific">Streptomonospora alba</name>
    <dbReference type="NCBI Taxonomy" id="183763"/>
    <lineage>
        <taxon>Bacteria</taxon>
        <taxon>Bacillati</taxon>
        <taxon>Actinomycetota</taxon>
        <taxon>Actinomycetes</taxon>
        <taxon>Streptosporangiales</taxon>
        <taxon>Nocardiopsidaceae</taxon>
        <taxon>Streptomonospora</taxon>
    </lineage>
</organism>
<dbReference type="CDD" id="cd00038">
    <property type="entry name" value="CAP_ED"/>
    <property type="match status" value="1"/>
</dbReference>
<evidence type="ECO:0000313" key="3">
    <source>
        <dbReference type="Proteomes" id="UP000031675"/>
    </source>
</evidence>
<dbReference type="Pfam" id="PF19307">
    <property type="entry name" value="SrpI-like"/>
    <property type="match status" value="1"/>
</dbReference>
<keyword evidence="3" id="KW-1185">Reference proteome</keyword>
<dbReference type="InterPro" id="IPR045641">
    <property type="entry name" value="SrpI-like"/>
</dbReference>
<dbReference type="NCBIfam" id="NF041163">
    <property type="entry name" value="encap_f2b"/>
    <property type="match status" value="1"/>
</dbReference>
<dbReference type="SUPFAM" id="SSF51206">
    <property type="entry name" value="cAMP-binding domain-like"/>
    <property type="match status" value="1"/>
</dbReference>
<dbReference type="InterPro" id="IPR018490">
    <property type="entry name" value="cNMP-bd_dom_sf"/>
</dbReference>
<dbReference type="InterPro" id="IPR050397">
    <property type="entry name" value="Env_Response_Regulators"/>
</dbReference>
<dbReference type="Gene3D" id="2.60.120.10">
    <property type="entry name" value="Jelly Rolls"/>
    <property type="match status" value="1"/>
</dbReference>
<dbReference type="PROSITE" id="PS50042">
    <property type="entry name" value="CNMP_BINDING_3"/>
    <property type="match status" value="1"/>
</dbReference>
<dbReference type="AlphaFoldDB" id="A0A0C2GA98"/>
<dbReference type="InterPro" id="IPR014710">
    <property type="entry name" value="RmlC-like_jellyroll"/>
</dbReference>
<accession>A0A0C2GA98</accession>
<sequence>MTESSVENEQQRLSLGTEAARKLATTTKTPPQMQGITSRWLLRLLPWIEATGGSYRVNRRLTYTVGDGRVSFVTTGADVRVIPRELCELSLLRDFGDEAALGALAERFTQEEYAPGDVIVERGDAADRVCLIAHGKVNRLGTGEYGNQTVLGTMIDGDHFGSAALIEDDGAWDATAKAVTPCTVLSLRRSEFQEVADRSEALRAHLDRVSARETPEADPSGEASIAVASGHAGEPDLPGTFVDYEAAPREYELSVAQTVLRVHTRVADLYNQPMNQLEEQIRLTVEALRERQEDELVNNRDFGLLHNADLRQRIPTRSGPPTPDDLDELLGTVWKNPSFLLAHPRAIAAFGRECSRRGVYPDSVDVEGHRVPAWRGVPIFPCNKIPVTATRSTSIMAMRTGQEKQGVIGLHQTGLPDEYQPGLSVRFMGINDKALMSYLVSTYYSAAVLVPDALGILENAEIGRED</sequence>
<dbReference type="RefSeq" id="WP_040270154.1">
    <property type="nucleotide sequence ID" value="NZ_JROO01000004.1"/>
</dbReference>